<evidence type="ECO:0000256" key="4">
    <source>
        <dbReference type="ARBA" id="ARBA00023136"/>
    </source>
</evidence>
<name>A0ABR0F1N2_ZASCE</name>
<feature type="compositionally biased region" description="Acidic residues" evidence="5">
    <location>
        <begin position="396"/>
        <end position="406"/>
    </location>
</feature>
<dbReference type="Pfam" id="PF04116">
    <property type="entry name" value="FA_hydroxylase"/>
    <property type="match status" value="1"/>
</dbReference>
<feature type="domain" description="Fatty acid hydroxylase" evidence="7">
    <location>
        <begin position="193"/>
        <end position="327"/>
    </location>
</feature>
<feature type="transmembrane region" description="Helical" evidence="6">
    <location>
        <begin position="139"/>
        <end position="160"/>
    </location>
</feature>
<feature type="transmembrane region" description="Helical" evidence="6">
    <location>
        <begin position="94"/>
        <end position="118"/>
    </location>
</feature>
<comment type="caution">
    <text evidence="8">The sequence shown here is derived from an EMBL/GenBank/DDBJ whole genome shotgun (WGS) entry which is preliminary data.</text>
</comment>
<dbReference type="PANTHER" id="PTHR11863">
    <property type="entry name" value="STEROL DESATURASE"/>
    <property type="match status" value="1"/>
</dbReference>
<dbReference type="InterPro" id="IPR006694">
    <property type="entry name" value="Fatty_acid_hydroxylase"/>
</dbReference>
<evidence type="ECO:0000256" key="2">
    <source>
        <dbReference type="ARBA" id="ARBA00022692"/>
    </source>
</evidence>
<accession>A0ABR0F1N2</accession>
<comment type="subcellular location">
    <subcellularLocation>
        <location evidence="1">Membrane</location>
    </subcellularLocation>
</comment>
<evidence type="ECO:0000256" key="5">
    <source>
        <dbReference type="SAM" id="MobiDB-lite"/>
    </source>
</evidence>
<organism evidence="8 9">
    <name type="scientific">Zasmidium cellare</name>
    <name type="common">Wine cellar mold</name>
    <name type="synonym">Racodium cellare</name>
    <dbReference type="NCBI Taxonomy" id="395010"/>
    <lineage>
        <taxon>Eukaryota</taxon>
        <taxon>Fungi</taxon>
        <taxon>Dikarya</taxon>
        <taxon>Ascomycota</taxon>
        <taxon>Pezizomycotina</taxon>
        <taxon>Dothideomycetes</taxon>
        <taxon>Dothideomycetidae</taxon>
        <taxon>Mycosphaerellales</taxon>
        <taxon>Mycosphaerellaceae</taxon>
        <taxon>Zasmidium</taxon>
    </lineage>
</organism>
<dbReference type="InterPro" id="IPR050307">
    <property type="entry name" value="Sterol_Desaturase_Related"/>
</dbReference>
<evidence type="ECO:0000313" key="9">
    <source>
        <dbReference type="Proteomes" id="UP001305779"/>
    </source>
</evidence>
<dbReference type="Proteomes" id="UP001305779">
    <property type="component" value="Unassembled WGS sequence"/>
</dbReference>
<keyword evidence="2 6" id="KW-0812">Transmembrane</keyword>
<keyword evidence="4 6" id="KW-0472">Membrane</keyword>
<feature type="compositionally biased region" description="Basic and acidic residues" evidence="5">
    <location>
        <begin position="365"/>
        <end position="391"/>
    </location>
</feature>
<evidence type="ECO:0000259" key="7">
    <source>
        <dbReference type="Pfam" id="PF04116"/>
    </source>
</evidence>
<sequence>MASVVNPIRDRLQYSLGYLQGRSFALPRSLSELYGALVAKGTSLTASVLPFLSVLALPLYGGSTGTVNFVFFFLTWSALVISHDQLTLELYGTLLVRCFCFLLPALATLAFDIAVPKVSKSLKARGERQLPTRHGRDKLLAIVAVAVCNVLLEGFLQAGLELLFTRVLHLKSLVKVNSFVPLPWDIFTSLIQGLVIRGVLHYAIHRFVLHTNPSILRTWHLDWQHSVEHPFSLVAAYDHPVNHLLAVWLPTILPAVLFRWHVLTWYLFLTIASLEELLVFSGYSVLPSAIILPGMARRTEAHFDSVRKGDKAGNFGHLGLLDFLLRTACSSEGTIVDDVKDEAKERQLQERIEAAVQAAMAGMEDRKANNKVEDGQQDDTDQHQIPDEDSKAGAADDNDGSEEEGEPADRRPSAPPSRKYGRFCFW</sequence>
<gene>
    <name evidence="8" type="ORF">PRZ48_000727</name>
</gene>
<keyword evidence="3 6" id="KW-1133">Transmembrane helix</keyword>
<evidence type="ECO:0000313" key="8">
    <source>
        <dbReference type="EMBL" id="KAK4506993.1"/>
    </source>
</evidence>
<reference evidence="8 9" key="1">
    <citation type="journal article" date="2023" name="G3 (Bethesda)">
        <title>A chromosome-level genome assembly of Zasmidium syzygii isolated from banana leaves.</title>
        <authorList>
            <person name="van Westerhoven A.C."/>
            <person name="Mehrabi R."/>
            <person name="Talebi R."/>
            <person name="Steentjes M.B.F."/>
            <person name="Corcolon B."/>
            <person name="Chong P.A."/>
            <person name="Kema G.H.J."/>
            <person name="Seidl M.F."/>
        </authorList>
    </citation>
    <scope>NUCLEOTIDE SEQUENCE [LARGE SCALE GENOMIC DNA]</scope>
    <source>
        <strain evidence="8 9">P124</strain>
    </source>
</reference>
<dbReference type="EMBL" id="JAXOVC010000001">
    <property type="protein sequence ID" value="KAK4506993.1"/>
    <property type="molecule type" value="Genomic_DNA"/>
</dbReference>
<keyword evidence="9" id="KW-1185">Reference proteome</keyword>
<evidence type="ECO:0000256" key="3">
    <source>
        <dbReference type="ARBA" id="ARBA00022989"/>
    </source>
</evidence>
<feature type="region of interest" description="Disordered" evidence="5">
    <location>
        <begin position="365"/>
        <end position="426"/>
    </location>
</feature>
<evidence type="ECO:0000256" key="6">
    <source>
        <dbReference type="SAM" id="Phobius"/>
    </source>
</evidence>
<evidence type="ECO:0000256" key="1">
    <source>
        <dbReference type="ARBA" id="ARBA00004370"/>
    </source>
</evidence>
<protein>
    <recommendedName>
        <fullName evidence="7">Fatty acid hydroxylase domain-containing protein</fullName>
    </recommendedName>
</protein>
<proteinExistence type="predicted"/>